<accession>A0A9W8CAA0</accession>
<sequence length="181" mass="20941">DEKANFNLLKRLEITERPSSTFNSVKSEEKNHFVIPVSRPVSLCRFIFDPSRINFSLELLVCDRAPSPTASVIHPTVEEHHQETCCRDTQEHSQQTEHQMLETALQTKSMEMDNKESKIPHFRPKQSIFRRAIRFLLILFIILGVFYIIKIGILSGCLDVEGIARSWDLCRRFTGKCNPPK</sequence>
<evidence type="ECO:0000256" key="1">
    <source>
        <dbReference type="SAM" id="Phobius"/>
    </source>
</evidence>
<dbReference type="EMBL" id="JAFHDT010000003">
    <property type="protein sequence ID" value="KAI7812173.1"/>
    <property type="molecule type" value="Genomic_DNA"/>
</dbReference>
<keyword evidence="1" id="KW-1133">Transmembrane helix</keyword>
<name>A0A9W8CAA0_TRIRA</name>
<organism evidence="2 3">
    <name type="scientific">Triplophysa rosa</name>
    <name type="common">Cave loach</name>
    <dbReference type="NCBI Taxonomy" id="992332"/>
    <lineage>
        <taxon>Eukaryota</taxon>
        <taxon>Metazoa</taxon>
        <taxon>Chordata</taxon>
        <taxon>Craniata</taxon>
        <taxon>Vertebrata</taxon>
        <taxon>Euteleostomi</taxon>
        <taxon>Actinopterygii</taxon>
        <taxon>Neopterygii</taxon>
        <taxon>Teleostei</taxon>
        <taxon>Ostariophysi</taxon>
        <taxon>Cypriniformes</taxon>
        <taxon>Nemacheilidae</taxon>
        <taxon>Triplophysa</taxon>
    </lineage>
</organism>
<dbReference type="Proteomes" id="UP001059041">
    <property type="component" value="Linkage Group LG3"/>
</dbReference>
<dbReference type="AlphaFoldDB" id="A0A9W8CAA0"/>
<evidence type="ECO:0000313" key="3">
    <source>
        <dbReference type="Proteomes" id="UP001059041"/>
    </source>
</evidence>
<keyword evidence="1" id="KW-0472">Membrane</keyword>
<reference evidence="2" key="1">
    <citation type="submission" date="2021-02" db="EMBL/GenBank/DDBJ databases">
        <title>Comparative genomics reveals that relaxation of natural selection precedes convergent phenotypic evolution of cavefish.</title>
        <authorList>
            <person name="Peng Z."/>
        </authorList>
    </citation>
    <scope>NUCLEOTIDE SEQUENCE</scope>
    <source>
        <tissue evidence="2">Muscle</tissue>
    </source>
</reference>
<keyword evidence="3" id="KW-1185">Reference proteome</keyword>
<protein>
    <submittedName>
        <fullName evidence="2">Uncharacterized protein</fullName>
    </submittedName>
</protein>
<proteinExistence type="predicted"/>
<feature type="transmembrane region" description="Helical" evidence="1">
    <location>
        <begin position="132"/>
        <end position="149"/>
    </location>
</feature>
<feature type="non-terminal residue" evidence="2">
    <location>
        <position position="181"/>
    </location>
</feature>
<keyword evidence="1" id="KW-0812">Transmembrane</keyword>
<gene>
    <name evidence="2" type="ORF">IRJ41_022451</name>
</gene>
<comment type="caution">
    <text evidence="2">The sequence shown here is derived from an EMBL/GenBank/DDBJ whole genome shotgun (WGS) entry which is preliminary data.</text>
</comment>
<evidence type="ECO:0000313" key="2">
    <source>
        <dbReference type="EMBL" id="KAI7812173.1"/>
    </source>
</evidence>